<proteinExistence type="predicted"/>
<dbReference type="STRING" id="290317.Cpha266_1850"/>
<evidence type="ECO:0000256" key="2">
    <source>
        <dbReference type="SAM" id="Phobius"/>
    </source>
</evidence>
<organism evidence="3 4">
    <name type="scientific">Chlorobium phaeobacteroides (strain DSM 266 / SMG 266 / 2430)</name>
    <dbReference type="NCBI Taxonomy" id="290317"/>
    <lineage>
        <taxon>Bacteria</taxon>
        <taxon>Pseudomonadati</taxon>
        <taxon>Chlorobiota</taxon>
        <taxon>Chlorobiia</taxon>
        <taxon>Chlorobiales</taxon>
        <taxon>Chlorobiaceae</taxon>
        <taxon>Chlorobium/Pelodictyon group</taxon>
        <taxon>Chlorobium</taxon>
    </lineage>
</organism>
<evidence type="ECO:0000313" key="4">
    <source>
        <dbReference type="Proteomes" id="UP000008701"/>
    </source>
</evidence>
<dbReference type="HOGENOM" id="CLU_2567630_0_0_10"/>
<name>A1BHI9_CHLPD</name>
<gene>
    <name evidence="3" type="ordered locus">Cpha266_1850</name>
</gene>
<keyword evidence="2" id="KW-0472">Membrane</keyword>
<evidence type="ECO:0000313" key="3">
    <source>
        <dbReference type="EMBL" id="ABL65866.1"/>
    </source>
</evidence>
<protein>
    <submittedName>
        <fullName evidence="3">Uncharacterized protein</fullName>
    </submittedName>
</protein>
<feature type="region of interest" description="Disordered" evidence="1">
    <location>
        <begin position="1"/>
        <end position="36"/>
    </location>
</feature>
<dbReference type="Proteomes" id="UP000008701">
    <property type="component" value="Chromosome"/>
</dbReference>
<dbReference type="AlphaFoldDB" id="A1BHI9"/>
<dbReference type="EMBL" id="CP000492">
    <property type="protein sequence ID" value="ABL65866.1"/>
    <property type="molecule type" value="Genomic_DNA"/>
</dbReference>
<keyword evidence="4" id="KW-1185">Reference proteome</keyword>
<evidence type="ECO:0000256" key="1">
    <source>
        <dbReference type="SAM" id="MobiDB-lite"/>
    </source>
</evidence>
<keyword evidence="2" id="KW-0812">Transmembrane</keyword>
<feature type="compositionally biased region" description="Basic and acidic residues" evidence="1">
    <location>
        <begin position="16"/>
        <end position="29"/>
    </location>
</feature>
<keyword evidence="2" id="KW-1133">Transmembrane helix</keyword>
<accession>A1BHI9</accession>
<feature type="transmembrane region" description="Helical" evidence="2">
    <location>
        <begin position="41"/>
        <end position="59"/>
    </location>
</feature>
<reference evidence="3 4" key="1">
    <citation type="submission" date="2006-12" db="EMBL/GenBank/DDBJ databases">
        <title>Complete sequence of Chlorobium phaeobacteroides DSM 266.</title>
        <authorList>
            <consortium name="US DOE Joint Genome Institute"/>
            <person name="Copeland A."/>
            <person name="Lucas S."/>
            <person name="Lapidus A."/>
            <person name="Barry K."/>
            <person name="Detter J.C."/>
            <person name="Glavina del Rio T."/>
            <person name="Hammon N."/>
            <person name="Israni S."/>
            <person name="Pitluck S."/>
            <person name="Goltsman E."/>
            <person name="Schmutz J."/>
            <person name="Larimer F."/>
            <person name="Land M."/>
            <person name="Hauser L."/>
            <person name="Mikhailova N."/>
            <person name="Li T."/>
            <person name="Overmann J."/>
            <person name="Bryant D.A."/>
            <person name="Richardson P."/>
        </authorList>
    </citation>
    <scope>NUCLEOTIDE SEQUENCE [LARGE SCALE GENOMIC DNA]</scope>
    <source>
        <strain evidence="3 4">DSM 266</strain>
    </source>
</reference>
<dbReference type="KEGG" id="cph:Cpha266_1850"/>
<sequence length="81" mass="9968">MKWQRGEDEKEEDDGKEGRRMAKRREERNHKRGRGGQRKWFAGWNRYASAIILLLFCYIRSRAIRRDSKPVNMYWCYLIFP</sequence>